<name>A0ABS5TKG2_9ACTN</name>
<dbReference type="SUPFAM" id="SSF52540">
    <property type="entry name" value="P-loop containing nucleoside triphosphate hydrolases"/>
    <property type="match status" value="1"/>
</dbReference>
<comment type="caution">
    <text evidence="7">The sequence shown here is derived from an EMBL/GenBank/DDBJ whole genome shotgun (WGS) entry which is preliminary data.</text>
</comment>
<dbReference type="GO" id="GO:0005524">
    <property type="term" value="F:ATP binding"/>
    <property type="evidence" value="ECO:0007669"/>
    <property type="project" value="UniProtKB-KW"/>
</dbReference>
<proteinExistence type="predicted"/>
<feature type="domain" description="ABC transporter" evidence="6">
    <location>
        <begin position="11"/>
        <end position="234"/>
    </location>
</feature>
<sequence>MDTTAVITPAVELSGLVKTFGTVTAVNGLDLSVAPGEVVAFLGPNGAGKTSTIDMMLGLSRPASGAVRVFGLDPVDAVAQGRIAAVMQTGGLLKDLTVLETVQLSASLYRDPRPVGEVLERAGISGISGRRVGKCSGGEQQRLRFALALLPEPDLLVLDEPTTGMDVEARRAFWNAIRQDAARGRTVLFATHYLDEADTYADRIVMIRKGTVVADGTASEVRGMAAGRQVRAVLPGADQVALAALPGVTSVAQRGDSVTIECSDSDSVLRHLITRTPAHDFEVTSRNLEDAFIALTTGE</sequence>
<evidence type="ECO:0000256" key="4">
    <source>
        <dbReference type="ARBA" id="ARBA00022840"/>
    </source>
</evidence>
<evidence type="ECO:0000256" key="5">
    <source>
        <dbReference type="ARBA" id="ARBA00023251"/>
    </source>
</evidence>
<protein>
    <submittedName>
        <fullName evidence="7">ABC transporter ATP-binding protein</fullName>
    </submittedName>
</protein>
<dbReference type="RefSeq" id="WP_214157141.1">
    <property type="nucleotide sequence ID" value="NZ_JAHBAY010000007.1"/>
</dbReference>
<keyword evidence="2" id="KW-0813">Transport</keyword>
<comment type="subcellular location">
    <subcellularLocation>
        <location evidence="1">Cell membrane</location>
        <topology evidence="1">Peripheral membrane protein</topology>
    </subcellularLocation>
</comment>
<dbReference type="PROSITE" id="PS50893">
    <property type="entry name" value="ABC_TRANSPORTER_2"/>
    <property type="match status" value="1"/>
</dbReference>
<evidence type="ECO:0000256" key="3">
    <source>
        <dbReference type="ARBA" id="ARBA00022741"/>
    </source>
</evidence>
<evidence type="ECO:0000256" key="2">
    <source>
        <dbReference type="ARBA" id="ARBA00022448"/>
    </source>
</evidence>
<evidence type="ECO:0000313" key="8">
    <source>
        <dbReference type="Proteomes" id="UP001197247"/>
    </source>
</evidence>
<dbReference type="EMBL" id="JAHBAY010000007">
    <property type="protein sequence ID" value="MBT0770849.1"/>
    <property type="molecule type" value="Genomic_DNA"/>
</dbReference>
<keyword evidence="8" id="KW-1185">Reference proteome</keyword>
<dbReference type="Gene3D" id="3.40.50.300">
    <property type="entry name" value="P-loop containing nucleotide triphosphate hydrolases"/>
    <property type="match status" value="1"/>
</dbReference>
<dbReference type="Proteomes" id="UP001197247">
    <property type="component" value="Unassembled WGS sequence"/>
</dbReference>
<keyword evidence="3" id="KW-0547">Nucleotide-binding</keyword>
<evidence type="ECO:0000313" key="7">
    <source>
        <dbReference type="EMBL" id="MBT0770849.1"/>
    </source>
</evidence>
<reference evidence="7 8" key="1">
    <citation type="submission" date="2021-05" db="EMBL/GenBank/DDBJ databases">
        <title>Kineosporia and Streptomyces sp. nov. two new marine actinobacteria isolated from Coral.</title>
        <authorList>
            <person name="Buangrab K."/>
            <person name="Sutthacheep M."/>
            <person name="Yeemin T."/>
            <person name="Harunari E."/>
            <person name="Igarashi Y."/>
            <person name="Kanchanasin P."/>
            <person name="Tanasupawat S."/>
            <person name="Phongsopitanun W."/>
        </authorList>
    </citation>
    <scope>NUCLEOTIDE SEQUENCE [LARGE SCALE GENOMIC DNA]</scope>
    <source>
        <strain evidence="7 8">J2-2</strain>
    </source>
</reference>
<dbReference type="SMART" id="SM00382">
    <property type="entry name" value="AAA"/>
    <property type="match status" value="1"/>
</dbReference>
<keyword evidence="5" id="KW-0046">Antibiotic resistance</keyword>
<dbReference type="PANTHER" id="PTHR42711:SF17">
    <property type="entry name" value="ABC TRANSPORTER ATP-BINDING PROTEIN"/>
    <property type="match status" value="1"/>
</dbReference>
<evidence type="ECO:0000259" key="6">
    <source>
        <dbReference type="PROSITE" id="PS50893"/>
    </source>
</evidence>
<dbReference type="InterPro" id="IPR003593">
    <property type="entry name" value="AAA+_ATPase"/>
</dbReference>
<dbReference type="PROSITE" id="PS00211">
    <property type="entry name" value="ABC_TRANSPORTER_1"/>
    <property type="match status" value="1"/>
</dbReference>
<dbReference type="InterPro" id="IPR050763">
    <property type="entry name" value="ABC_transporter_ATP-binding"/>
</dbReference>
<dbReference type="InterPro" id="IPR017871">
    <property type="entry name" value="ABC_transporter-like_CS"/>
</dbReference>
<dbReference type="PANTHER" id="PTHR42711">
    <property type="entry name" value="ABC TRANSPORTER ATP-BINDING PROTEIN"/>
    <property type="match status" value="1"/>
</dbReference>
<dbReference type="InterPro" id="IPR027417">
    <property type="entry name" value="P-loop_NTPase"/>
</dbReference>
<dbReference type="Pfam" id="PF00005">
    <property type="entry name" value="ABC_tran"/>
    <property type="match status" value="1"/>
</dbReference>
<dbReference type="InterPro" id="IPR003439">
    <property type="entry name" value="ABC_transporter-like_ATP-bd"/>
</dbReference>
<accession>A0ABS5TKG2</accession>
<keyword evidence="4 7" id="KW-0067">ATP-binding</keyword>
<evidence type="ECO:0000256" key="1">
    <source>
        <dbReference type="ARBA" id="ARBA00004202"/>
    </source>
</evidence>
<organism evidence="7 8">
    <name type="scientific">Kineosporia corallincola</name>
    <dbReference type="NCBI Taxonomy" id="2835133"/>
    <lineage>
        <taxon>Bacteria</taxon>
        <taxon>Bacillati</taxon>
        <taxon>Actinomycetota</taxon>
        <taxon>Actinomycetes</taxon>
        <taxon>Kineosporiales</taxon>
        <taxon>Kineosporiaceae</taxon>
        <taxon>Kineosporia</taxon>
    </lineage>
</organism>
<dbReference type="CDD" id="cd03230">
    <property type="entry name" value="ABC_DR_subfamily_A"/>
    <property type="match status" value="1"/>
</dbReference>
<gene>
    <name evidence="7" type="ORF">KIH74_18040</name>
</gene>